<evidence type="ECO:0000313" key="3">
    <source>
        <dbReference type="EMBL" id="OWZ82925.1"/>
    </source>
</evidence>
<organism evidence="3 4">
    <name type="scientific">Natranaerobius trueperi</name>
    <dbReference type="NCBI Taxonomy" id="759412"/>
    <lineage>
        <taxon>Bacteria</taxon>
        <taxon>Bacillati</taxon>
        <taxon>Bacillota</taxon>
        <taxon>Clostridia</taxon>
        <taxon>Natranaerobiales</taxon>
        <taxon>Natranaerobiaceae</taxon>
        <taxon>Natranaerobius</taxon>
    </lineage>
</organism>
<dbReference type="EMBL" id="NIQC01000033">
    <property type="protein sequence ID" value="OWZ82925.1"/>
    <property type="molecule type" value="Genomic_DNA"/>
</dbReference>
<gene>
    <name evidence="3" type="ORF">CDO51_11335</name>
</gene>
<keyword evidence="2" id="KW-0472">Membrane</keyword>
<dbReference type="AlphaFoldDB" id="A0A226BVC2"/>
<dbReference type="GO" id="GO:0016020">
    <property type="term" value="C:membrane"/>
    <property type="evidence" value="ECO:0007669"/>
    <property type="project" value="InterPro"/>
</dbReference>
<feature type="transmembrane region" description="Helical" evidence="2">
    <location>
        <begin position="58"/>
        <end position="80"/>
    </location>
</feature>
<feature type="transmembrane region" description="Helical" evidence="2">
    <location>
        <begin position="7"/>
        <end position="27"/>
    </location>
</feature>
<dbReference type="PANTHER" id="PTHR33219:SF14">
    <property type="entry name" value="PROTEIN COFACTOR ASSEMBLY OF COMPLEX C SUBUNIT B CCB3, CHLOROPLASTIC-RELATED"/>
    <property type="match status" value="1"/>
</dbReference>
<keyword evidence="2" id="KW-0812">Transmembrane</keyword>
<protein>
    <recommendedName>
        <fullName evidence="5">YggT family protein</fullName>
    </recommendedName>
</protein>
<dbReference type="Pfam" id="PF02325">
    <property type="entry name" value="CCB3_YggT"/>
    <property type="match status" value="1"/>
</dbReference>
<dbReference type="Proteomes" id="UP000214588">
    <property type="component" value="Unassembled WGS sequence"/>
</dbReference>
<accession>A0A226BVC2</accession>
<dbReference type="OrthoDB" id="283553at2"/>
<evidence type="ECO:0000313" key="4">
    <source>
        <dbReference type="Proteomes" id="UP000214588"/>
    </source>
</evidence>
<dbReference type="InterPro" id="IPR003425">
    <property type="entry name" value="CCB3/YggT"/>
</dbReference>
<evidence type="ECO:0008006" key="5">
    <source>
        <dbReference type="Google" id="ProtNLM"/>
    </source>
</evidence>
<sequence length="88" mass="9953">MLPDNILLLAFNILYFLFLFRIIFKLISGSFSPNSPMFKIGEAIFELTEPILAPVRKIVPPIGGTMDISPLLVLFLIRIIQRMLMGAM</sequence>
<evidence type="ECO:0000256" key="1">
    <source>
        <dbReference type="ARBA" id="ARBA00010894"/>
    </source>
</evidence>
<comment type="caution">
    <text evidence="3">The sequence shown here is derived from an EMBL/GenBank/DDBJ whole genome shotgun (WGS) entry which is preliminary data.</text>
</comment>
<comment type="similarity">
    <text evidence="1">Belongs to the YggT family.</text>
</comment>
<proteinExistence type="inferred from homology"/>
<dbReference type="PANTHER" id="PTHR33219">
    <property type="entry name" value="YLMG HOMOLOG PROTEIN 2, CHLOROPLASTIC"/>
    <property type="match status" value="1"/>
</dbReference>
<name>A0A226BVC2_9FIRM</name>
<dbReference type="RefSeq" id="WP_089024365.1">
    <property type="nucleotide sequence ID" value="NZ_NIQC01000033.1"/>
</dbReference>
<keyword evidence="2" id="KW-1133">Transmembrane helix</keyword>
<keyword evidence="4" id="KW-1185">Reference proteome</keyword>
<reference evidence="3 4" key="1">
    <citation type="submission" date="2017-06" db="EMBL/GenBank/DDBJ databases">
        <title>Draft Genome Sequence of Natranaerobius trueperi halophilic, alkalithermophilic bacteria from soda lakes.</title>
        <authorList>
            <person name="Zhao B."/>
        </authorList>
    </citation>
    <scope>NUCLEOTIDE SEQUENCE [LARGE SCALE GENOMIC DNA]</scope>
    <source>
        <strain evidence="3 4">DSM 18760</strain>
    </source>
</reference>
<evidence type="ECO:0000256" key="2">
    <source>
        <dbReference type="SAM" id="Phobius"/>
    </source>
</evidence>